<feature type="domain" description="C2H2-type" evidence="12">
    <location>
        <begin position="1083"/>
        <end position="1112"/>
    </location>
</feature>
<dbReference type="PROSITE" id="PS00028">
    <property type="entry name" value="ZINC_FINGER_C2H2_1"/>
    <property type="match status" value="4"/>
</dbReference>
<keyword evidence="5" id="KW-0862">Zinc</keyword>
<evidence type="ECO:0000259" key="12">
    <source>
        <dbReference type="PROSITE" id="PS50157"/>
    </source>
</evidence>
<keyword evidence="6" id="KW-0805">Transcription regulation</keyword>
<evidence type="ECO:0000256" key="11">
    <source>
        <dbReference type="SAM" id="MobiDB-lite"/>
    </source>
</evidence>
<keyword evidence="3" id="KW-0677">Repeat</keyword>
<feature type="region of interest" description="Disordered" evidence="11">
    <location>
        <begin position="849"/>
        <end position="870"/>
    </location>
</feature>
<evidence type="ECO:0000256" key="3">
    <source>
        <dbReference type="ARBA" id="ARBA00022737"/>
    </source>
</evidence>
<dbReference type="PROSITE" id="PS50157">
    <property type="entry name" value="ZINC_FINGER_C2H2_2"/>
    <property type="match status" value="4"/>
</dbReference>
<sequence>MSFISNEGLGSSHPSISLNPNQDISALLNSGQVPGNLLASLSNGSTLLQQTNNNSHTLNDLSTILLQQQLLNQIQQGSGNGNQSSFIATGNGQVGGMITNTNPSNNATIYQQLLNQQHHQQQQQQNNLLLNAAAAAQNQQPSLTQLLQLQQAQAQVQSQIQSNNNLQTQLQSGNLQNSTLQGASISQYNSAFKPQPQIQSQPPPQQQQNNINPAILQQLINAGVSPTIIAKLVAGNCQTTNQVNYSPATATQANLLLQHQLHLANQPQMQQNLQQQINKMIEAHKQQQLAEKRAMEERHMLNQLLAAANQNNTTGTPLPPGLQGSNNNLPPQLQPQVSLHQQLSTEEETQRLLKEYVLKQSAGLGAPILTQQPQQQIHPSPQVLNNANNGLINGLQHQQIQQPGTPNLPQQTSIPQSTSSSAPLSREPSAAQLLKDPKSVTNHIQQLINRNEAIVEPSPVLTRRRPYYRQASHATIVDNTLANASNRSSFSDKGSPLNSNLQGTNEIIQATTSTNSESCGRQSTSIEMVSNIPITSLSTGAINGSLTNGQPFIRNLDKLHPRGFACEFCNLLFPNKAGLQAHSFRCSRNEESESVGKESSTSNVVTPTSITINNGNNIPSSTTIVNPIKQQDCELRESSNSSTQSSMTGNTLKRPFSSIEAISEDALKGLPFKIFKMKDLRQIGEQGLSELAAEARQIIPSIDQGLLKPGDDENMLHELRAKLVQHAIKKANVMDQQSLENSIWSSSIIKSEDNLLQQQGQTNFGKQESQPSIDVPKNEANDISGIIGGTGTLPESDIINQPLVDTLNLSPNAHQSIKTAVETAVSYVRQNVSSQMPYAVTINNLSSDIQGVPRTSETQDGRSSLPNKHRSRNITSETYLCLNTTPVHEEQVDTQSSLFSTWKAPPSEENNFSQYLKSCSLKTRTGNKNTYEYTTAKGDVNCLKMTHSAYWIQSRHINMKKESSEEGNIKEVVELVPATEEIKQELPLLMLSNEYPMTKISPTTSENGENSFTITKPPPTSEVGKRIRIESTNGLAGYKTDEVYVYVRGRGRGRYVCERCGIRCKKPSMLKKHLNSHTDIRPFKCIQCNFSFKTKGNLTKHLLSKAHSRKLAEKKIGIELTDQPSTSSASKLSDDEGQLQIITEDPSEAADIVKMCKYEAAFMNIDNESDDDEENRHAPVYERNIYRKYGQEVIIHDRRAHTPPSLWCNPVIMENSTTWAEPEFNRSCQSAPPASFSEHDNDTEEDRLKKQNFKKTIRRIRNESVSVMPFLDDKSFANTISPTPVDNKHQNSYDNKEITIGNGSQVNNINKIKNGKGNITTNYSNVNMDSYLAKDSNDYACDTCEKKFRKEQEWILHHHTHTIEKNSHRVKNYYCPKCRTCTRSKTSMVKHIEAFHTVNATSIKNLFLEKLGHSDEASISGHASPNENSSNSSASSTPTYNINNGSRTFLCTDCKKGFRTHGVLAKHLRSQQHITKMNILGKLNEDQICAIRRNPHCLTKVDTKDCDAARISIISKANEILEDEKKGITPVITVIGADNK</sequence>
<evidence type="ECO:0000256" key="10">
    <source>
        <dbReference type="SAM" id="Coils"/>
    </source>
</evidence>
<feature type="region of interest" description="Disordered" evidence="11">
    <location>
        <begin position="1224"/>
        <end position="1247"/>
    </location>
</feature>
<proteinExistence type="predicted"/>
<keyword evidence="7" id="KW-0804">Transcription</keyword>
<evidence type="ECO:0000256" key="4">
    <source>
        <dbReference type="ARBA" id="ARBA00022771"/>
    </source>
</evidence>
<dbReference type="Gene3D" id="3.30.160.60">
    <property type="entry name" value="Classic Zinc Finger"/>
    <property type="match status" value="3"/>
</dbReference>
<evidence type="ECO:0000256" key="5">
    <source>
        <dbReference type="ARBA" id="ARBA00022833"/>
    </source>
</evidence>
<feature type="compositionally biased region" description="Polar residues" evidence="11">
    <location>
        <begin position="849"/>
        <end position="866"/>
    </location>
</feature>
<keyword evidence="2" id="KW-0479">Metal-binding</keyword>
<evidence type="ECO:0000256" key="6">
    <source>
        <dbReference type="ARBA" id="ARBA00023015"/>
    </source>
</evidence>
<dbReference type="FunFam" id="3.30.160.60:FF:000594">
    <property type="entry name" value="Transcription factor HIVEP2"/>
    <property type="match status" value="1"/>
</dbReference>
<feature type="compositionally biased region" description="Polar residues" evidence="11">
    <location>
        <begin position="1001"/>
        <end position="1014"/>
    </location>
</feature>
<feature type="region of interest" description="Disordered" evidence="11">
    <location>
        <begin position="310"/>
        <end position="346"/>
    </location>
</feature>
<evidence type="ECO:0000256" key="7">
    <source>
        <dbReference type="ARBA" id="ARBA00023163"/>
    </source>
</evidence>
<organism evidence="13 14">
    <name type="scientific">Parastrongyloides trichosuri</name>
    <name type="common">Possum-specific nematode worm</name>
    <dbReference type="NCBI Taxonomy" id="131310"/>
    <lineage>
        <taxon>Eukaryota</taxon>
        <taxon>Metazoa</taxon>
        <taxon>Ecdysozoa</taxon>
        <taxon>Nematoda</taxon>
        <taxon>Chromadorea</taxon>
        <taxon>Rhabditida</taxon>
        <taxon>Tylenchina</taxon>
        <taxon>Panagrolaimomorpha</taxon>
        <taxon>Strongyloidoidea</taxon>
        <taxon>Strongyloididae</taxon>
        <taxon>Parastrongyloides</taxon>
    </lineage>
</organism>
<feature type="region of interest" description="Disordered" evidence="11">
    <location>
        <begin position="1001"/>
        <end position="1022"/>
    </location>
</feature>
<dbReference type="WBParaSite" id="PTRK_0000044100.2">
    <property type="protein sequence ID" value="PTRK_0000044100.2"/>
    <property type="gene ID" value="PTRK_0000044100"/>
</dbReference>
<feature type="compositionally biased region" description="Low complexity" evidence="11">
    <location>
        <begin position="1423"/>
        <end position="1439"/>
    </location>
</feature>
<dbReference type="InterPro" id="IPR036236">
    <property type="entry name" value="Znf_C2H2_sf"/>
</dbReference>
<dbReference type="GO" id="GO:0004334">
    <property type="term" value="F:fumarylacetoacetase activity"/>
    <property type="evidence" value="ECO:0007669"/>
    <property type="project" value="InterPro"/>
</dbReference>
<dbReference type="Proteomes" id="UP000038045">
    <property type="component" value="Unplaced"/>
</dbReference>
<feature type="region of interest" description="Disordered" evidence="11">
    <location>
        <begin position="398"/>
        <end position="437"/>
    </location>
</feature>
<evidence type="ECO:0000256" key="9">
    <source>
        <dbReference type="PROSITE-ProRule" id="PRU00042"/>
    </source>
</evidence>
<evidence type="ECO:0000256" key="1">
    <source>
        <dbReference type="ARBA" id="ARBA00004123"/>
    </source>
</evidence>
<feature type="coiled-coil region" evidence="10">
    <location>
        <begin position="119"/>
        <end position="169"/>
    </location>
</feature>
<accession>A0A0N4Z165</accession>
<dbReference type="GO" id="GO:0005634">
    <property type="term" value="C:nucleus"/>
    <property type="evidence" value="ECO:0007669"/>
    <property type="project" value="UniProtKB-SubCell"/>
</dbReference>
<dbReference type="STRING" id="131310.A0A0N4Z165"/>
<keyword evidence="4 9" id="KW-0863">Zinc-finger</keyword>
<dbReference type="InterPro" id="IPR013087">
    <property type="entry name" value="Znf_C2H2_type"/>
</dbReference>
<feature type="compositionally biased region" description="Polar residues" evidence="11">
    <location>
        <begin position="398"/>
        <end position="407"/>
    </location>
</feature>
<dbReference type="GO" id="GO:0008270">
    <property type="term" value="F:zinc ion binding"/>
    <property type="evidence" value="ECO:0007669"/>
    <property type="project" value="UniProtKB-KW"/>
</dbReference>
<evidence type="ECO:0000313" key="14">
    <source>
        <dbReference type="WBParaSite" id="PTRK_0000044100.2"/>
    </source>
</evidence>
<protein>
    <submittedName>
        <fullName evidence="14">ARID domain-containing protein</fullName>
    </submittedName>
</protein>
<keyword evidence="13" id="KW-1185">Reference proteome</keyword>
<reference evidence="14" key="1">
    <citation type="submission" date="2017-02" db="UniProtKB">
        <authorList>
            <consortium name="WormBaseParasite"/>
        </authorList>
    </citation>
    <scope>IDENTIFICATION</scope>
</reference>
<name>A0A0N4Z165_PARTI</name>
<feature type="compositionally biased region" description="Low complexity" evidence="11">
    <location>
        <begin position="408"/>
        <end position="425"/>
    </location>
</feature>
<feature type="region of interest" description="Disordered" evidence="11">
    <location>
        <begin position="1417"/>
        <end position="1439"/>
    </location>
</feature>
<dbReference type="PANTHER" id="PTHR43069:SF2">
    <property type="entry name" value="FUMARYLACETOACETASE"/>
    <property type="match status" value="1"/>
</dbReference>
<dbReference type="GO" id="GO:0006559">
    <property type="term" value="P:L-phenylalanine catabolic process"/>
    <property type="evidence" value="ECO:0007669"/>
    <property type="project" value="TreeGrafter"/>
</dbReference>
<dbReference type="Pfam" id="PF00096">
    <property type="entry name" value="zf-C2H2"/>
    <property type="match status" value="1"/>
</dbReference>
<feature type="domain" description="C2H2-type" evidence="12">
    <location>
        <begin position="1339"/>
        <end position="1366"/>
    </location>
</feature>
<evidence type="ECO:0000256" key="8">
    <source>
        <dbReference type="ARBA" id="ARBA00023242"/>
    </source>
</evidence>
<dbReference type="InterPro" id="IPR005959">
    <property type="entry name" value="Fumarylacetoacetase"/>
</dbReference>
<keyword evidence="10" id="KW-0175">Coiled coil</keyword>
<feature type="domain" description="C2H2-type" evidence="12">
    <location>
        <begin position="1449"/>
        <end position="1478"/>
    </location>
</feature>
<dbReference type="SMART" id="SM00355">
    <property type="entry name" value="ZnF_C2H2"/>
    <property type="match status" value="6"/>
</dbReference>
<dbReference type="PANTHER" id="PTHR43069">
    <property type="entry name" value="FUMARYLACETOACETASE"/>
    <property type="match status" value="1"/>
</dbReference>
<evidence type="ECO:0000256" key="2">
    <source>
        <dbReference type="ARBA" id="ARBA00022723"/>
    </source>
</evidence>
<dbReference type="GO" id="GO:0006572">
    <property type="term" value="P:L-tyrosine catabolic process"/>
    <property type="evidence" value="ECO:0007669"/>
    <property type="project" value="TreeGrafter"/>
</dbReference>
<dbReference type="GO" id="GO:1902000">
    <property type="term" value="P:homogentisate catabolic process"/>
    <property type="evidence" value="ECO:0007669"/>
    <property type="project" value="TreeGrafter"/>
</dbReference>
<comment type="subcellular location">
    <subcellularLocation>
        <location evidence="1">Nucleus</location>
    </subcellularLocation>
</comment>
<dbReference type="FunFam" id="3.30.160.60:FF:000145">
    <property type="entry name" value="Zinc finger protein 574"/>
    <property type="match status" value="1"/>
</dbReference>
<keyword evidence="8" id="KW-0539">Nucleus</keyword>
<feature type="compositionally biased region" description="Polar residues" evidence="11">
    <location>
        <begin position="323"/>
        <end position="344"/>
    </location>
</feature>
<dbReference type="SUPFAM" id="SSF57667">
    <property type="entry name" value="beta-beta-alpha zinc fingers"/>
    <property type="match status" value="2"/>
</dbReference>
<evidence type="ECO:0000313" key="13">
    <source>
        <dbReference type="Proteomes" id="UP000038045"/>
    </source>
</evidence>
<feature type="domain" description="C2H2-type" evidence="12">
    <location>
        <begin position="1055"/>
        <end position="1082"/>
    </location>
</feature>